<feature type="region of interest" description="Disordered" evidence="4">
    <location>
        <begin position="179"/>
        <end position="202"/>
    </location>
</feature>
<feature type="compositionally biased region" description="Polar residues" evidence="4">
    <location>
        <begin position="23"/>
        <end position="40"/>
    </location>
</feature>
<evidence type="ECO:0000256" key="4">
    <source>
        <dbReference type="SAM" id="MobiDB-lite"/>
    </source>
</evidence>
<dbReference type="InterPro" id="IPR001478">
    <property type="entry name" value="PDZ"/>
</dbReference>
<comment type="caution">
    <text evidence="7">The sequence shown here is derived from an EMBL/GenBank/DDBJ whole genome shotgun (WGS) entry which is preliminary data.</text>
</comment>
<keyword evidence="5" id="KW-0472">Membrane</keyword>
<dbReference type="Pfam" id="PF13180">
    <property type="entry name" value="PDZ_2"/>
    <property type="match status" value="1"/>
</dbReference>
<dbReference type="Gene3D" id="2.30.42.10">
    <property type="match status" value="1"/>
</dbReference>
<organism evidence="7 8">
    <name type="scientific">Haloechinothrix salitolerans</name>
    <dbReference type="NCBI Taxonomy" id="926830"/>
    <lineage>
        <taxon>Bacteria</taxon>
        <taxon>Bacillati</taxon>
        <taxon>Actinomycetota</taxon>
        <taxon>Actinomycetes</taxon>
        <taxon>Pseudonocardiales</taxon>
        <taxon>Pseudonocardiaceae</taxon>
        <taxon>Haloechinothrix</taxon>
    </lineage>
</organism>
<dbReference type="PANTHER" id="PTHR43343">
    <property type="entry name" value="PEPTIDASE S12"/>
    <property type="match status" value="1"/>
</dbReference>
<evidence type="ECO:0000256" key="5">
    <source>
        <dbReference type="SAM" id="Phobius"/>
    </source>
</evidence>
<name>A0ABW2BXD8_9PSEU</name>
<proteinExistence type="inferred from homology"/>
<feature type="region of interest" description="Disordered" evidence="4">
    <location>
        <begin position="1"/>
        <end position="99"/>
    </location>
</feature>
<dbReference type="RefSeq" id="WP_345390215.1">
    <property type="nucleotide sequence ID" value="NZ_BAABLA010000004.1"/>
</dbReference>
<dbReference type="Gene3D" id="2.40.10.10">
    <property type="entry name" value="Trypsin-like serine proteases"/>
    <property type="match status" value="2"/>
</dbReference>
<gene>
    <name evidence="7" type="ORF">ACFQGD_07255</name>
</gene>
<feature type="region of interest" description="Disordered" evidence="4">
    <location>
        <begin position="114"/>
        <end position="143"/>
    </location>
</feature>
<dbReference type="EMBL" id="JBHSXX010000001">
    <property type="protein sequence ID" value="MFC6866942.1"/>
    <property type="molecule type" value="Genomic_DNA"/>
</dbReference>
<dbReference type="SUPFAM" id="SSF50494">
    <property type="entry name" value="Trypsin-like serine proteases"/>
    <property type="match status" value="1"/>
</dbReference>
<dbReference type="InterPro" id="IPR001940">
    <property type="entry name" value="Peptidase_S1C"/>
</dbReference>
<feature type="transmembrane region" description="Helical" evidence="5">
    <location>
        <begin position="147"/>
        <end position="171"/>
    </location>
</feature>
<evidence type="ECO:0000313" key="8">
    <source>
        <dbReference type="Proteomes" id="UP001596337"/>
    </source>
</evidence>
<dbReference type="InterPro" id="IPR036034">
    <property type="entry name" value="PDZ_sf"/>
</dbReference>
<protein>
    <submittedName>
        <fullName evidence="7">Trypsin-like peptidase domain-containing protein</fullName>
    </submittedName>
</protein>
<evidence type="ECO:0000256" key="1">
    <source>
        <dbReference type="ARBA" id="ARBA00010541"/>
    </source>
</evidence>
<dbReference type="Pfam" id="PF13365">
    <property type="entry name" value="Trypsin_2"/>
    <property type="match status" value="1"/>
</dbReference>
<keyword evidence="8" id="KW-1185">Reference proteome</keyword>
<dbReference type="InterPro" id="IPR043504">
    <property type="entry name" value="Peptidase_S1_PA_chymotrypsin"/>
</dbReference>
<accession>A0ABW2BXD8</accession>
<dbReference type="PANTHER" id="PTHR43343:SF3">
    <property type="entry name" value="PROTEASE DO-LIKE 8, CHLOROPLASTIC"/>
    <property type="match status" value="1"/>
</dbReference>
<dbReference type="SMART" id="SM00228">
    <property type="entry name" value="PDZ"/>
    <property type="match status" value="1"/>
</dbReference>
<dbReference type="SUPFAM" id="SSF50156">
    <property type="entry name" value="PDZ domain-like"/>
    <property type="match status" value="1"/>
</dbReference>
<evidence type="ECO:0000256" key="2">
    <source>
        <dbReference type="ARBA" id="ARBA00022670"/>
    </source>
</evidence>
<feature type="domain" description="PDZ" evidence="6">
    <location>
        <begin position="408"/>
        <end position="488"/>
    </location>
</feature>
<dbReference type="Proteomes" id="UP001596337">
    <property type="component" value="Unassembled WGS sequence"/>
</dbReference>
<dbReference type="PRINTS" id="PR00834">
    <property type="entry name" value="PROTEASES2C"/>
</dbReference>
<keyword evidence="2" id="KW-0645">Protease</keyword>
<keyword evidence="5" id="KW-0812">Transmembrane</keyword>
<dbReference type="CDD" id="cd06779">
    <property type="entry name" value="cpPDZ_Deg_HtrA-like"/>
    <property type="match status" value="1"/>
</dbReference>
<dbReference type="InterPro" id="IPR009003">
    <property type="entry name" value="Peptidase_S1_PA"/>
</dbReference>
<comment type="similarity">
    <text evidence="1">Belongs to the peptidase S1C family.</text>
</comment>
<feature type="compositionally biased region" description="Polar residues" evidence="4">
    <location>
        <begin position="1"/>
        <end position="11"/>
    </location>
</feature>
<sequence length="501" mass="50670">MTDNDQGTPNPWSREGNSESEGEQPTRSAQFGQAPQSGQPEQVDAADQTARPGQPDPAAPAGDFGQGTESYQPTAEYPKPEYGAGYQPMSEYPAAYGAYGTSSGTPSYGTAPYGMPPYGAGPQSTTPSSIYPQPPQRSGRRSGSGKAVVVAAVVALLAGGAAGGVGGYLAASEQSSVTTATENALNEPRPARQTGNAPDGSIESVAQKVTPSVVQIEVASADGAGEGSGFVLTDNGYILTNNHVVESAADGNGQIRVAFENGQRAEASVVGRDPTTDIAVVKADGVSGLQPVELGRSDDLNVGQQVVAIGSPFQLSGTVTSGIVSALHRPVRAGGSSGDLASVMDAIQTDAAINPGNSGGPLVDMSGRVIGINSAIYSPGGISGSSAGNVGIGFAIPIDQARRTADEIIKTGKATQTYIGALVSDARDRGAAIREVESDGPAAEAGLKKGDVVIKVGDRFIEDADELVAAIRTRAPGEEVPFTLQNNKTITVTLGAKTVGG</sequence>
<evidence type="ECO:0000313" key="7">
    <source>
        <dbReference type="EMBL" id="MFC6866942.1"/>
    </source>
</evidence>
<keyword evidence="5" id="KW-1133">Transmembrane helix</keyword>
<dbReference type="InterPro" id="IPR051201">
    <property type="entry name" value="Chloro_Bact_Ser_Proteases"/>
</dbReference>
<evidence type="ECO:0000256" key="3">
    <source>
        <dbReference type="ARBA" id="ARBA00022801"/>
    </source>
</evidence>
<dbReference type="PROSITE" id="PS50106">
    <property type="entry name" value="PDZ"/>
    <property type="match status" value="1"/>
</dbReference>
<reference evidence="8" key="1">
    <citation type="journal article" date="2019" name="Int. J. Syst. Evol. Microbiol.">
        <title>The Global Catalogue of Microorganisms (GCM) 10K type strain sequencing project: providing services to taxonomists for standard genome sequencing and annotation.</title>
        <authorList>
            <consortium name="The Broad Institute Genomics Platform"/>
            <consortium name="The Broad Institute Genome Sequencing Center for Infectious Disease"/>
            <person name="Wu L."/>
            <person name="Ma J."/>
        </authorList>
    </citation>
    <scope>NUCLEOTIDE SEQUENCE [LARGE SCALE GENOMIC DNA]</scope>
    <source>
        <strain evidence="8">KCTC 32255</strain>
    </source>
</reference>
<keyword evidence="3" id="KW-0378">Hydrolase</keyword>
<evidence type="ECO:0000259" key="6">
    <source>
        <dbReference type="PROSITE" id="PS50106"/>
    </source>
</evidence>